<keyword evidence="4" id="KW-1185">Reference proteome</keyword>
<organism evidence="3 4">
    <name type="scientific">Halovenus salina</name>
    <dbReference type="NCBI Taxonomy" id="1510225"/>
    <lineage>
        <taxon>Archaea</taxon>
        <taxon>Methanobacteriati</taxon>
        <taxon>Methanobacteriota</taxon>
        <taxon>Stenosarchaea group</taxon>
        <taxon>Halobacteria</taxon>
        <taxon>Halobacteriales</taxon>
        <taxon>Haloarculaceae</taxon>
        <taxon>Halovenus</taxon>
    </lineage>
</organism>
<protein>
    <submittedName>
        <fullName evidence="3">Uncharacterized protein</fullName>
    </submittedName>
</protein>
<evidence type="ECO:0000256" key="1">
    <source>
        <dbReference type="SAM" id="MobiDB-lite"/>
    </source>
</evidence>
<evidence type="ECO:0000313" key="3">
    <source>
        <dbReference type="EMBL" id="MFC7058530.1"/>
    </source>
</evidence>
<keyword evidence="2" id="KW-0812">Transmembrane</keyword>
<proteinExistence type="predicted"/>
<dbReference type="EMBL" id="JBHSZI010000001">
    <property type="protein sequence ID" value="MFC7058530.1"/>
    <property type="molecule type" value="Genomic_DNA"/>
</dbReference>
<accession>A0ABD5W4P0</accession>
<keyword evidence="2" id="KW-1133">Transmembrane helix</keyword>
<feature type="transmembrane region" description="Helical" evidence="2">
    <location>
        <begin position="59"/>
        <end position="82"/>
    </location>
</feature>
<feature type="compositionally biased region" description="Low complexity" evidence="1">
    <location>
        <begin position="12"/>
        <end position="27"/>
    </location>
</feature>
<dbReference type="AlphaFoldDB" id="A0ABD5W4P0"/>
<name>A0ABD5W4P0_9EURY</name>
<dbReference type="Proteomes" id="UP001596445">
    <property type="component" value="Unassembled WGS sequence"/>
</dbReference>
<evidence type="ECO:0000256" key="2">
    <source>
        <dbReference type="SAM" id="Phobius"/>
    </source>
</evidence>
<reference evidence="3 4" key="1">
    <citation type="journal article" date="2019" name="Int. J. Syst. Evol. Microbiol.">
        <title>The Global Catalogue of Microorganisms (GCM) 10K type strain sequencing project: providing services to taxonomists for standard genome sequencing and annotation.</title>
        <authorList>
            <consortium name="The Broad Institute Genomics Platform"/>
            <consortium name="The Broad Institute Genome Sequencing Center for Infectious Disease"/>
            <person name="Wu L."/>
            <person name="Ma J."/>
        </authorList>
    </citation>
    <scope>NUCLEOTIDE SEQUENCE [LARGE SCALE GENOMIC DNA]</scope>
    <source>
        <strain evidence="3 4">JCM 30072</strain>
    </source>
</reference>
<keyword evidence="2" id="KW-0472">Membrane</keyword>
<comment type="caution">
    <text evidence="3">The sequence shown here is derived from an EMBL/GenBank/DDBJ whole genome shotgun (WGS) entry which is preliminary data.</text>
</comment>
<evidence type="ECO:0000313" key="4">
    <source>
        <dbReference type="Proteomes" id="UP001596445"/>
    </source>
</evidence>
<gene>
    <name evidence="3" type="ORF">ACFQQG_10500</name>
</gene>
<dbReference type="RefSeq" id="WP_382185458.1">
    <property type="nucleotide sequence ID" value="NZ_JBHSZI010000001.1"/>
</dbReference>
<feature type="region of interest" description="Disordered" evidence="1">
    <location>
        <begin position="1"/>
        <end position="34"/>
    </location>
</feature>
<sequence>METHEECGCGSGRRAGTRRTGLSRGTAAGEGGNTIAEAIDTAESVETGLEVASDTTTQLLSGAAVGTGVGLLVGSGVTFIYWRRELQ</sequence>